<feature type="domain" description="HAUS augmin-like complex subunit 6 N-terminal" evidence="1">
    <location>
        <begin position="1"/>
        <end position="75"/>
    </location>
</feature>
<name>A0A851FQ97_PITSO</name>
<dbReference type="AlphaFoldDB" id="A0A851FQ97"/>
<reference evidence="2" key="1">
    <citation type="submission" date="2019-10" db="EMBL/GenBank/DDBJ databases">
        <title>Bird 10,000 Genomes (B10K) Project - Family phase.</title>
        <authorList>
            <person name="Zhang G."/>
        </authorList>
    </citation>
    <scope>NUCLEOTIDE SEQUENCE</scope>
    <source>
        <strain evidence="2">B10K-DU-002-53</strain>
        <tissue evidence="2">Muscle</tissue>
    </source>
</reference>
<keyword evidence="3" id="KW-1185">Reference proteome</keyword>
<dbReference type="Pfam" id="PF14661">
    <property type="entry name" value="HAUS6_N"/>
    <property type="match status" value="1"/>
</dbReference>
<dbReference type="InterPro" id="IPR028163">
    <property type="entry name" value="HAUS_6_N"/>
</dbReference>
<protein>
    <submittedName>
        <fullName evidence="2">HAUS6 protein</fullName>
    </submittedName>
</protein>
<dbReference type="Proteomes" id="UP000633448">
    <property type="component" value="Unassembled WGS sequence"/>
</dbReference>
<dbReference type="OrthoDB" id="5575722at2759"/>
<dbReference type="EMBL" id="WEKX01026582">
    <property type="protein sequence ID" value="NWI96706.1"/>
    <property type="molecule type" value="Genomic_DNA"/>
</dbReference>
<evidence type="ECO:0000313" key="3">
    <source>
        <dbReference type="Proteomes" id="UP000633448"/>
    </source>
</evidence>
<feature type="non-terminal residue" evidence="2">
    <location>
        <position position="1"/>
    </location>
</feature>
<proteinExistence type="predicted"/>
<evidence type="ECO:0000313" key="2">
    <source>
        <dbReference type="EMBL" id="NWI96706.1"/>
    </source>
</evidence>
<comment type="caution">
    <text evidence="2">The sequence shown here is derived from an EMBL/GenBank/DDBJ whole genome shotgun (WGS) entry which is preliminary data.</text>
</comment>
<sequence length="75" mass="8845">GVKVVHKVYRFARHVMIEDMKKLSAGMDILFPEAVKLRSEDMYLAKARHRVANNKLLQILQKEVYVIQEYKEKAQ</sequence>
<organism evidence="2 3">
    <name type="scientific">Pitta sordida</name>
    <name type="common">Hooded pitta</name>
    <dbReference type="NCBI Taxonomy" id="9163"/>
    <lineage>
        <taxon>Eukaryota</taxon>
        <taxon>Metazoa</taxon>
        <taxon>Chordata</taxon>
        <taxon>Craniata</taxon>
        <taxon>Vertebrata</taxon>
        <taxon>Euteleostomi</taxon>
        <taxon>Archelosauria</taxon>
        <taxon>Archosauria</taxon>
        <taxon>Dinosauria</taxon>
        <taxon>Saurischia</taxon>
        <taxon>Theropoda</taxon>
        <taxon>Coelurosauria</taxon>
        <taxon>Aves</taxon>
        <taxon>Neognathae</taxon>
        <taxon>Neoaves</taxon>
        <taxon>Telluraves</taxon>
        <taxon>Australaves</taxon>
        <taxon>Passeriformes</taxon>
        <taxon>Pittidae</taxon>
        <taxon>Pitta</taxon>
    </lineage>
</organism>
<evidence type="ECO:0000259" key="1">
    <source>
        <dbReference type="Pfam" id="PF14661"/>
    </source>
</evidence>
<accession>A0A851FQ97</accession>
<gene>
    <name evidence="2" type="primary">Haus6_0</name>
    <name evidence="2" type="ORF">PITSOR_R15024</name>
</gene>
<feature type="non-terminal residue" evidence="2">
    <location>
        <position position="75"/>
    </location>
</feature>